<evidence type="ECO:0000313" key="2">
    <source>
        <dbReference type="EMBL" id="RLQ92416.1"/>
    </source>
</evidence>
<dbReference type="RefSeq" id="WP_121682306.1">
    <property type="nucleotide sequence ID" value="NZ_RCVZ01000018.1"/>
</dbReference>
<protein>
    <submittedName>
        <fullName evidence="2">Uncharacterized protein</fullName>
    </submittedName>
</protein>
<keyword evidence="1" id="KW-1133">Transmembrane helix</keyword>
<accession>A0A3L7JNZ0</accession>
<sequence>MCERDPEIKEAFERSFKSFRLDADQQRSILQKLQQPDVIPKKRINFQSGVHILLSACALIAFGTGVYWTAQKADAPSIKSAHGHKVVTTQKVYDKSIWETAHVSKEAIVYKMINTVDNFTLAKGTFQIHDAVNGRDPEITFKVNLSQNKAYAYIDYLDNGTRMISFNTDANHYKLSPNGKVLEKALTGAKETFTPDQKKLSSRIEGQGKYRLVKFRNDMPDFSRADESLLNENFVYNYLADMDNWSITNGSKEYFDRICMVLKGSMINSKQSNVPNHFELWVDKETGIILKLLEFDSNNHIQYSITYRNVQINEPIKLNEVPKEIIP</sequence>
<keyword evidence="1" id="KW-0472">Membrane</keyword>
<dbReference type="AlphaFoldDB" id="A0A3L7JNZ0"/>
<reference evidence="2 3" key="1">
    <citation type="submission" date="2018-10" db="EMBL/GenBank/DDBJ databases">
        <title>Falsibacillus sp. genome draft.</title>
        <authorList>
            <person name="Shi S."/>
        </authorList>
    </citation>
    <scope>NUCLEOTIDE SEQUENCE [LARGE SCALE GENOMIC DNA]</scope>
    <source>
        <strain evidence="2 3">GY 10110</strain>
    </source>
</reference>
<evidence type="ECO:0000313" key="3">
    <source>
        <dbReference type="Proteomes" id="UP000276770"/>
    </source>
</evidence>
<organism evidence="2 3">
    <name type="scientific">Falsibacillus albus</name>
    <dbReference type="NCBI Taxonomy" id="2478915"/>
    <lineage>
        <taxon>Bacteria</taxon>
        <taxon>Bacillati</taxon>
        <taxon>Bacillota</taxon>
        <taxon>Bacilli</taxon>
        <taxon>Bacillales</taxon>
        <taxon>Bacillaceae</taxon>
        <taxon>Falsibacillus</taxon>
    </lineage>
</organism>
<gene>
    <name evidence="2" type="ORF">D9X91_19415</name>
</gene>
<dbReference type="EMBL" id="RCVZ01000018">
    <property type="protein sequence ID" value="RLQ92416.1"/>
    <property type="molecule type" value="Genomic_DNA"/>
</dbReference>
<keyword evidence="1" id="KW-0812">Transmembrane</keyword>
<evidence type="ECO:0000256" key="1">
    <source>
        <dbReference type="SAM" id="Phobius"/>
    </source>
</evidence>
<dbReference type="Gene3D" id="2.50.20.10">
    <property type="entry name" value="Lipoprotein localisation LolA/LolB/LppX"/>
    <property type="match status" value="1"/>
</dbReference>
<dbReference type="Proteomes" id="UP000276770">
    <property type="component" value="Unassembled WGS sequence"/>
</dbReference>
<proteinExistence type="predicted"/>
<comment type="caution">
    <text evidence="2">The sequence shown here is derived from an EMBL/GenBank/DDBJ whole genome shotgun (WGS) entry which is preliminary data.</text>
</comment>
<feature type="transmembrane region" description="Helical" evidence="1">
    <location>
        <begin position="50"/>
        <end position="70"/>
    </location>
</feature>
<name>A0A3L7JNZ0_9BACI</name>
<dbReference type="OrthoDB" id="2881381at2"/>
<keyword evidence="3" id="KW-1185">Reference proteome</keyword>